<dbReference type="PANTHER" id="PTHR30231:SF4">
    <property type="entry name" value="PROTEIN NEN2"/>
    <property type="match status" value="1"/>
</dbReference>
<dbReference type="GO" id="GO:0003676">
    <property type="term" value="F:nucleic acid binding"/>
    <property type="evidence" value="ECO:0007669"/>
    <property type="project" value="InterPro"/>
</dbReference>
<organism evidence="5 6">
    <name type="scientific">Rheinheimera salexigens</name>
    <dbReference type="NCBI Taxonomy" id="1628148"/>
    <lineage>
        <taxon>Bacteria</taxon>
        <taxon>Pseudomonadati</taxon>
        <taxon>Pseudomonadota</taxon>
        <taxon>Gammaproteobacteria</taxon>
        <taxon>Chromatiales</taxon>
        <taxon>Chromatiaceae</taxon>
        <taxon>Rheinheimera</taxon>
    </lineage>
</organism>
<keyword evidence="2" id="KW-0378">Hydrolase</keyword>
<dbReference type="STRING" id="1628148.BI198_02580"/>
<dbReference type="RefSeq" id="WP_070048147.1">
    <property type="nucleotide sequence ID" value="NZ_CBCSDO010000001.1"/>
</dbReference>
<feature type="domain" description="Exonuclease" evidence="4">
    <location>
        <begin position="59"/>
        <end position="243"/>
    </location>
</feature>
<sequence length="253" mass="28321">MLYLGPVKAPPRSTSTLDCGITDWQQYYQQQADLVKHPLLKQFYQAGMVAADTPLSQVPLVALDFETTGINPSSNGIVSIGLVSMTLTRIASSKAKQWLLKPKFALDEDSITLHGITHSDIAQAPDLVDILPQLLPYLAGKVIVVHYRGIERPFLQAAIQARLGESILFPVIDTMDLEAKLHRQQSASWWSKWTKKQLKQQASIRLADSRKRYSLPDYRPHHAVTDAIACAELLQAQIAARFDPDVPICQLWR</sequence>
<dbReference type="Gene3D" id="3.30.420.10">
    <property type="entry name" value="Ribonuclease H-like superfamily/Ribonuclease H"/>
    <property type="match status" value="1"/>
</dbReference>
<gene>
    <name evidence="5" type="ORF">BI198_02580</name>
</gene>
<evidence type="ECO:0000256" key="2">
    <source>
        <dbReference type="ARBA" id="ARBA00022801"/>
    </source>
</evidence>
<evidence type="ECO:0000256" key="3">
    <source>
        <dbReference type="ARBA" id="ARBA00022839"/>
    </source>
</evidence>
<comment type="caution">
    <text evidence="5">The sequence shown here is derived from an EMBL/GenBank/DDBJ whole genome shotgun (WGS) entry which is preliminary data.</text>
</comment>
<evidence type="ECO:0000256" key="1">
    <source>
        <dbReference type="ARBA" id="ARBA00022722"/>
    </source>
</evidence>
<dbReference type="Pfam" id="PF00929">
    <property type="entry name" value="RNase_T"/>
    <property type="match status" value="1"/>
</dbReference>
<evidence type="ECO:0000313" key="6">
    <source>
        <dbReference type="Proteomes" id="UP000242258"/>
    </source>
</evidence>
<proteinExistence type="predicted"/>
<dbReference type="SMART" id="SM00479">
    <property type="entry name" value="EXOIII"/>
    <property type="match status" value="1"/>
</dbReference>
<evidence type="ECO:0000313" key="5">
    <source>
        <dbReference type="EMBL" id="OEY68580.1"/>
    </source>
</evidence>
<dbReference type="Proteomes" id="UP000242258">
    <property type="component" value="Unassembled WGS sequence"/>
</dbReference>
<keyword evidence="1" id="KW-0540">Nuclease</keyword>
<keyword evidence="6" id="KW-1185">Reference proteome</keyword>
<protein>
    <submittedName>
        <fullName evidence="5">DNA polymerase III subunit epsilon</fullName>
    </submittedName>
</protein>
<dbReference type="CDD" id="cd06127">
    <property type="entry name" value="DEDDh"/>
    <property type="match status" value="1"/>
</dbReference>
<keyword evidence="3" id="KW-0269">Exonuclease</keyword>
<dbReference type="PANTHER" id="PTHR30231">
    <property type="entry name" value="DNA POLYMERASE III SUBUNIT EPSILON"/>
    <property type="match status" value="1"/>
</dbReference>
<accession>A0A1E7Q395</accession>
<reference evidence="6" key="1">
    <citation type="submission" date="2016-09" db="EMBL/GenBank/DDBJ databases">
        <authorList>
            <person name="Wan X."/>
            <person name="Hou S."/>
        </authorList>
    </citation>
    <scope>NUCLEOTIDE SEQUENCE [LARGE SCALE GENOMIC DNA]</scope>
    <source>
        <strain evidence="6">KH87</strain>
    </source>
</reference>
<name>A0A1E7Q395_9GAMM</name>
<dbReference type="EMBL" id="MKEK01000001">
    <property type="protein sequence ID" value="OEY68580.1"/>
    <property type="molecule type" value="Genomic_DNA"/>
</dbReference>
<dbReference type="InterPro" id="IPR013520">
    <property type="entry name" value="Ribonucl_H"/>
</dbReference>
<dbReference type="GO" id="GO:0005829">
    <property type="term" value="C:cytosol"/>
    <property type="evidence" value="ECO:0007669"/>
    <property type="project" value="TreeGrafter"/>
</dbReference>
<dbReference type="GO" id="GO:0008408">
    <property type="term" value="F:3'-5' exonuclease activity"/>
    <property type="evidence" value="ECO:0007669"/>
    <property type="project" value="TreeGrafter"/>
</dbReference>
<dbReference type="OrthoDB" id="5497329at2"/>
<dbReference type="SUPFAM" id="SSF53098">
    <property type="entry name" value="Ribonuclease H-like"/>
    <property type="match status" value="1"/>
</dbReference>
<evidence type="ECO:0000259" key="4">
    <source>
        <dbReference type="SMART" id="SM00479"/>
    </source>
</evidence>
<dbReference type="GO" id="GO:0006259">
    <property type="term" value="P:DNA metabolic process"/>
    <property type="evidence" value="ECO:0007669"/>
    <property type="project" value="UniProtKB-ARBA"/>
</dbReference>
<dbReference type="NCBIfam" id="NF006602">
    <property type="entry name" value="PRK09146.1"/>
    <property type="match status" value="1"/>
</dbReference>
<dbReference type="InterPro" id="IPR036397">
    <property type="entry name" value="RNaseH_sf"/>
</dbReference>
<dbReference type="InterPro" id="IPR012337">
    <property type="entry name" value="RNaseH-like_sf"/>
</dbReference>
<dbReference type="AlphaFoldDB" id="A0A1E7Q395"/>